<sequence>MEEMATYLKDPSSRDTSIEPYTFSEMDRFTRFHFRTFERFSTDYRPYQFEIEKLEPLQAAAQQAAENFLEAHQNPDLRSQLSETSFDNFMQIYTHIAERIQHTKVKQALRGIESLPIQHRDNHQAAMEQIADIHRERSTLWLE</sequence>
<accession>A0A1M5ARR1</accession>
<gene>
    <name evidence="1" type="ORF">SAMN05444392_11566</name>
</gene>
<evidence type="ECO:0000313" key="2">
    <source>
        <dbReference type="Proteomes" id="UP000184476"/>
    </source>
</evidence>
<reference evidence="1 2" key="1">
    <citation type="submission" date="2016-11" db="EMBL/GenBank/DDBJ databases">
        <authorList>
            <person name="Jaros S."/>
            <person name="Januszkiewicz K."/>
            <person name="Wedrychowicz H."/>
        </authorList>
    </citation>
    <scope>NUCLEOTIDE SEQUENCE [LARGE SCALE GENOMIC DNA]</scope>
    <source>
        <strain evidence="1 2">DSM 44666</strain>
    </source>
</reference>
<name>A0A1M5ARR1_9BACL</name>
<dbReference type="AlphaFoldDB" id="A0A1M5ARR1"/>
<organism evidence="1 2">
    <name type="scientific">Seinonella peptonophila</name>
    <dbReference type="NCBI Taxonomy" id="112248"/>
    <lineage>
        <taxon>Bacteria</taxon>
        <taxon>Bacillati</taxon>
        <taxon>Bacillota</taxon>
        <taxon>Bacilli</taxon>
        <taxon>Bacillales</taxon>
        <taxon>Thermoactinomycetaceae</taxon>
        <taxon>Seinonella</taxon>
    </lineage>
</organism>
<evidence type="ECO:0000313" key="1">
    <source>
        <dbReference type="EMBL" id="SHF32929.1"/>
    </source>
</evidence>
<proteinExistence type="predicted"/>
<dbReference type="Proteomes" id="UP000184476">
    <property type="component" value="Unassembled WGS sequence"/>
</dbReference>
<keyword evidence="2" id="KW-1185">Reference proteome</keyword>
<dbReference type="EMBL" id="FQVL01000015">
    <property type="protein sequence ID" value="SHF32929.1"/>
    <property type="molecule type" value="Genomic_DNA"/>
</dbReference>
<protein>
    <submittedName>
        <fullName evidence="1">Uncharacterized protein</fullName>
    </submittedName>
</protein>